<feature type="repeat" description="WD" evidence="1">
    <location>
        <begin position="111"/>
        <end position="150"/>
    </location>
</feature>
<accession>A0A5C3LGF6</accession>
<feature type="chain" id="PRO_5022981284" evidence="2">
    <location>
        <begin position="17"/>
        <end position="177"/>
    </location>
</feature>
<keyword evidence="4" id="KW-1185">Reference proteome</keyword>
<dbReference type="InterPro" id="IPR015943">
    <property type="entry name" value="WD40/YVTN_repeat-like_dom_sf"/>
</dbReference>
<protein>
    <submittedName>
        <fullName evidence="3">Uncharacterized protein</fullName>
    </submittedName>
</protein>
<name>A0A5C3LGF6_9AGAR</name>
<dbReference type="InterPro" id="IPR036322">
    <property type="entry name" value="WD40_repeat_dom_sf"/>
</dbReference>
<evidence type="ECO:0000313" key="3">
    <source>
        <dbReference type="EMBL" id="TFK31957.1"/>
    </source>
</evidence>
<organism evidence="3 4">
    <name type="scientific">Crucibulum laeve</name>
    <dbReference type="NCBI Taxonomy" id="68775"/>
    <lineage>
        <taxon>Eukaryota</taxon>
        <taxon>Fungi</taxon>
        <taxon>Dikarya</taxon>
        <taxon>Basidiomycota</taxon>
        <taxon>Agaricomycotina</taxon>
        <taxon>Agaricomycetes</taxon>
        <taxon>Agaricomycetidae</taxon>
        <taxon>Agaricales</taxon>
        <taxon>Agaricineae</taxon>
        <taxon>Nidulariaceae</taxon>
        <taxon>Crucibulum</taxon>
    </lineage>
</organism>
<evidence type="ECO:0000256" key="2">
    <source>
        <dbReference type="SAM" id="SignalP"/>
    </source>
</evidence>
<proteinExistence type="predicted"/>
<evidence type="ECO:0000256" key="1">
    <source>
        <dbReference type="PROSITE-ProRule" id="PRU00221"/>
    </source>
</evidence>
<dbReference type="SUPFAM" id="SSF50978">
    <property type="entry name" value="WD40 repeat-like"/>
    <property type="match status" value="1"/>
</dbReference>
<feature type="signal peptide" evidence="2">
    <location>
        <begin position="1"/>
        <end position="16"/>
    </location>
</feature>
<keyword evidence="1" id="KW-0853">WD repeat</keyword>
<dbReference type="OrthoDB" id="19711at2759"/>
<dbReference type="EMBL" id="ML213694">
    <property type="protein sequence ID" value="TFK31957.1"/>
    <property type="molecule type" value="Genomic_DNA"/>
</dbReference>
<evidence type="ECO:0000313" key="4">
    <source>
        <dbReference type="Proteomes" id="UP000308652"/>
    </source>
</evidence>
<gene>
    <name evidence="3" type="ORF">BDQ12DRAFT_716702</name>
</gene>
<sequence>MPRLCSVISTTPLALLHVPLQLSWRVMYKQRWELVMKWNGRAMGGLLGGGQYSPALPSSMLAIRHGVDGIGGVSGNGQGRRKLGSWMGWLVLEGGRGRKREERWEPESMKITGHNDSVYCLEFDTKRIITCSHSRSIELWSMHTGAFLATFWVAHRGGMLCLKFEKDWKRLGRCPGD</sequence>
<keyword evidence="2" id="KW-0732">Signal</keyword>
<dbReference type="PROSITE" id="PS50082">
    <property type="entry name" value="WD_REPEATS_2"/>
    <property type="match status" value="1"/>
</dbReference>
<dbReference type="Proteomes" id="UP000308652">
    <property type="component" value="Unassembled WGS sequence"/>
</dbReference>
<dbReference type="AlphaFoldDB" id="A0A5C3LGF6"/>
<reference evidence="3 4" key="1">
    <citation type="journal article" date="2019" name="Nat. Ecol. Evol.">
        <title>Megaphylogeny resolves global patterns of mushroom evolution.</title>
        <authorList>
            <person name="Varga T."/>
            <person name="Krizsan K."/>
            <person name="Foldi C."/>
            <person name="Dima B."/>
            <person name="Sanchez-Garcia M."/>
            <person name="Sanchez-Ramirez S."/>
            <person name="Szollosi G.J."/>
            <person name="Szarkandi J.G."/>
            <person name="Papp V."/>
            <person name="Albert L."/>
            <person name="Andreopoulos W."/>
            <person name="Angelini C."/>
            <person name="Antonin V."/>
            <person name="Barry K.W."/>
            <person name="Bougher N.L."/>
            <person name="Buchanan P."/>
            <person name="Buyck B."/>
            <person name="Bense V."/>
            <person name="Catcheside P."/>
            <person name="Chovatia M."/>
            <person name="Cooper J."/>
            <person name="Damon W."/>
            <person name="Desjardin D."/>
            <person name="Finy P."/>
            <person name="Geml J."/>
            <person name="Haridas S."/>
            <person name="Hughes K."/>
            <person name="Justo A."/>
            <person name="Karasinski D."/>
            <person name="Kautmanova I."/>
            <person name="Kiss B."/>
            <person name="Kocsube S."/>
            <person name="Kotiranta H."/>
            <person name="LaButti K.M."/>
            <person name="Lechner B.E."/>
            <person name="Liimatainen K."/>
            <person name="Lipzen A."/>
            <person name="Lukacs Z."/>
            <person name="Mihaltcheva S."/>
            <person name="Morgado L.N."/>
            <person name="Niskanen T."/>
            <person name="Noordeloos M.E."/>
            <person name="Ohm R.A."/>
            <person name="Ortiz-Santana B."/>
            <person name="Ovrebo C."/>
            <person name="Racz N."/>
            <person name="Riley R."/>
            <person name="Savchenko A."/>
            <person name="Shiryaev A."/>
            <person name="Soop K."/>
            <person name="Spirin V."/>
            <person name="Szebenyi C."/>
            <person name="Tomsovsky M."/>
            <person name="Tulloss R.E."/>
            <person name="Uehling J."/>
            <person name="Grigoriev I.V."/>
            <person name="Vagvolgyi C."/>
            <person name="Papp T."/>
            <person name="Martin F.M."/>
            <person name="Miettinen O."/>
            <person name="Hibbett D.S."/>
            <person name="Nagy L.G."/>
        </authorList>
    </citation>
    <scope>NUCLEOTIDE SEQUENCE [LARGE SCALE GENOMIC DNA]</scope>
    <source>
        <strain evidence="3 4">CBS 166.37</strain>
    </source>
</reference>
<dbReference type="STRING" id="68775.A0A5C3LGF6"/>
<dbReference type="InterPro" id="IPR001680">
    <property type="entry name" value="WD40_rpt"/>
</dbReference>
<dbReference type="Gene3D" id="2.130.10.10">
    <property type="entry name" value="YVTN repeat-like/Quinoprotein amine dehydrogenase"/>
    <property type="match status" value="1"/>
</dbReference>